<evidence type="ECO:0000256" key="4">
    <source>
        <dbReference type="ARBA" id="ARBA00022801"/>
    </source>
</evidence>
<evidence type="ECO:0000256" key="6">
    <source>
        <dbReference type="SAM" id="MobiDB-lite"/>
    </source>
</evidence>
<dbReference type="GO" id="GO:0008239">
    <property type="term" value="F:dipeptidyl-peptidase activity"/>
    <property type="evidence" value="ECO:0007669"/>
    <property type="project" value="TreeGrafter"/>
</dbReference>
<dbReference type="GO" id="GO:0070008">
    <property type="term" value="F:serine-type exopeptidase activity"/>
    <property type="evidence" value="ECO:0007669"/>
    <property type="project" value="InterPro"/>
</dbReference>
<keyword evidence="4" id="KW-0378">Hydrolase</keyword>
<dbReference type="Proteomes" id="UP000307440">
    <property type="component" value="Unassembled WGS sequence"/>
</dbReference>
<evidence type="ECO:0000256" key="5">
    <source>
        <dbReference type="ARBA" id="ARBA00023180"/>
    </source>
</evidence>
<feature type="compositionally biased region" description="Basic residues" evidence="6">
    <location>
        <begin position="541"/>
        <end position="552"/>
    </location>
</feature>
<organism evidence="8 9">
    <name type="scientific">Coprinopsis marcescibilis</name>
    <name type="common">Agaric fungus</name>
    <name type="synonym">Psathyrella marcescibilis</name>
    <dbReference type="NCBI Taxonomy" id="230819"/>
    <lineage>
        <taxon>Eukaryota</taxon>
        <taxon>Fungi</taxon>
        <taxon>Dikarya</taxon>
        <taxon>Basidiomycota</taxon>
        <taxon>Agaricomycotina</taxon>
        <taxon>Agaricomycetes</taxon>
        <taxon>Agaricomycetidae</taxon>
        <taxon>Agaricales</taxon>
        <taxon>Agaricineae</taxon>
        <taxon>Psathyrellaceae</taxon>
        <taxon>Coprinopsis</taxon>
    </lineage>
</organism>
<evidence type="ECO:0000256" key="7">
    <source>
        <dbReference type="SAM" id="SignalP"/>
    </source>
</evidence>
<name>A0A5C3LCC9_COPMA</name>
<keyword evidence="5" id="KW-0325">Glycoprotein</keyword>
<dbReference type="Gene3D" id="3.40.50.1820">
    <property type="entry name" value="alpha/beta hydrolase"/>
    <property type="match status" value="2"/>
</dbReference>
<evidence type="ECO:0008006" key="10">
    <source>
        <dbReference type="Google" id="ProtNLM"/>
    </source>
</evidence>
<dbReference type="InterPro" id="IPR029058">
    <property type="entry name" value="AB_hydrolase_fold"/>
</dbReference>
<accession>A0A5C3LCC9</accession>
<evidence type="ECO:0000313" key="8">
    <source>
        <dbReference type="EMBL" id="TFK25968.1"/>
    </source>
</evidence>
<feature type="region of interest" description="Disordered" evidence="6">
    <location>
        <begin position="525"/>
        <end position="566"/>
    </location>
</feature>
<feature type="signal peptide" evidence="7">
    <location>
        <begin position="1"/>
        <end position="24"/>
    </location>
</feature>
<dbReference type="GO" id="GO:0006508">
    <property type="term" value="P:proteolysis"/>
    <property type="evidence" value="ECO:0007669"/>
    <property type="project" value="UniProtKB-KW"/>
</dbReference>
<evidence type="ECO:0000256" key="2">
    <source>
        <dbReference type="ARBA" id="ARBA00022670"/>
    </source>
</evidence>
<reference evidence="8 9" key="1">
    <citation type="journal article" date="2019" name="Nat. Ecol. Evol.">
        <title>Megaphylogeny resolves global patterns of mushroom evolution.</title>
        <authorList>
            <person name="Varga T."/>
            <person name="Krizsan K."/>
            <person name="Foldi C."/>
            <person name="Dima B."/>
            <person name="Sanchez-Garcia M."/>
            <person name="Sanchez-Ramirez S."/>
            <person name="Szollosi G.J."/>
            <person name="Szarkandi J.G."/>
            <person name="Papp V."/>
            <person name="Albert L."/>
            <person name="Andreopoulos W."/>
            <person name="Angelini C."/>
            <person name="Antonin V."/>
            <person name="Barry K.W."/>
            <person name="Bougher N.L."/>
            <person name="Buchanan P."/>
            <person name="Buyck B."/>
            <person name="Bense V."/>
            <person name="Catcheside P."/>
            <person name="Chovatia M."/>
            <person name="Cooper J."/>
            <person name="Damon W."/>
            <person name="Desjardin D."/>
            <person name="Finy P."/>
            <person name="Geml J."/>
            <person name="Haridas S."/>
            <person name="Hughes K."/>
            <person name="Justo A."/>
            <person name="Karasinski D."/>
            <person name="Kautmanova I."/>
            <person name="Kiss B."/>
            <person name="Kocsube S."/>
            <person name="Kotiranta H."/>
            <person name="LaButti K.M."/>
            <person name="Lechner B.E."/>
            <person name="Liimatainen K."/>
            <person name="Lipzen A."/>
            <person name="Lukacs Z."/>
            <person name="Mihaltcheva S."/>
            <person name="Morgado L.N."/>
            <person name="Niskanen T."/>
            <person name="Noordeloos M.E."/>
            <person name="Ohm R.A."/>
            <person name="Ortiz-Santana B."/>
            <person name="Ovrebo C."/>
            <person name="Racz N."/>
            <person name="Riley R."/>
            <person name="Savchenko A."/>
            <person name="Shiryaev A."/>
            <person name="Soop K."/>
            <person name="Spirin V."/>
            <person name="Szebenyi C."/>
            <person name="Tomsovsky M."/>
            <person name="Tulloss R.E."/>
            <person name="Uehling J."/>
            <person name="Grigoriev I.V."/>
            <person name="Vagvolgyi C."/>
            <person name="Papp T."/>
            <person name="Martin F.M."/>
            <person name="Miettinen O."/>
            <person name="Hibbett D.S."/>
            <person name="Nagy L.G."/>
        </authorList>
    </citation>
    <scope>NUCLEOTIDE SEQUENCE [LARGE SCALE GENOMIC DNA]</scope>
    <source>
        <strain evidence="8 9">CBS 121175</strain>
    </source>
</reference>
<comment type="similarity">
    <text evidence="1">Belongs to the peptidase S28 family.</text>
</comment>
<dbReference type="OrthoDB" id="1735038at2759"/>
<feature type="chain" id="PRO_5022894371" description="Peptidase S28" evidence="7">
    <location>
        <begin position="25"/>
        <end position="566"/>
    </location>
</feature>
<dbReference type="PANTHER" id="PTHR11010:SF23">
    <property type="entry name" value="SERINE PEPTIDASE"/>
    <property type="match status" value="1"/>
</dbReference>
<sequence>MPSRSSWRLITSALLFSLFTVCSARLPDGRPHANTMAPPTIPALRAPSTAPIDRDGRRIPPYEEVYYFEQLVDHNDRSKGTFLQRFWFTYERYRQGGPIVLCTPGEANAEGYTGYLTNSTMPGMISQRTNGANIVLEHRFYGESNPYPDLSVESFRVHTIQQAIDDLEYFAKNAVLPMVNGDKLTPDRAPWILVGGSYAGALVSWTIVDKPGVFFAGYSSSAPVQAILSYWEYFEPVRQYMPQNCSADVQAVVAHLDQTFNSGNETAIEDLKDNFGLGTLVNPDDVLSALRNNLWDWQSLQPQTGPGHKFYQFCDALEVNDDGVSAPASGWGLEHALNAWGFYWRTRYYSALCRGDDAESCLGTSDPTLDYWTNTSVNNWYRSWFWIVCNEVGYLQNGAPSTYPSIVSRLLQPPYELRQCQLMFPGAFSSTPQPRAAVINQKYKGWNVQVDRVVFIDGARDPWRNTGVSARSRTPRSTALQPVYLTNGFHCSDMGVMGSVDPTVGDAQQKALGHIATWLRTWRPRDRGWSNSPRPGTPIRRPNRPSRPRKTFTKSLNGWFRGTGQL</sequence>
<protein>
    <recommendedName>
        <fullName evidence="10">Peptidase S28</fullName>
    </recommendedName>
</protein>
<keyword evidence="2" id="KW-0645">Protease</keyword>
<evidence type="ECO:0000313" key="9">
    <source>
        <dbReference type="Proteomes" id="UP000307440"/>
    </source>
</evidence>
<proteinExistence type="inferred from homology"/>
<gene>
    <name evidence="8" type="ORF">FA15DRAFT_638482</name>
</gene>
<dbReference type="InterPro" id="IPR008758">
    <property type="entry name" value="Peptidase_S28"/>
</dbReference>
<dbReference type="EMBL" id="ML210180">
    <property type="protein sequence ID" value="TFK25968.1"/>
    <property type="molecule type" value="Genomic_DNA"/>
</dbReference>
<dbReference type="PANTHER" id="PTHR11010">
    <property type="entry name" value="PROTEASE S28 PRO-X CARBOXYPEPTIDASE-RELATED"/>
    <property type="match status" value="1"/>
</dbReference>
<evidence type="ECO:0000256" key="1">
    <source>
        <dbReference type="ARBA" id="ARBA00011079"/>
    </source>
</evidence>
<dbReference type="AlphaFoldDB" id="A0A5C3LCC9"/>
<evidence type="ECO:0000256" key="3">
    <source>
        <dbReference type="ARBA" id="ARBA00022729"/>
    </source>
</evidence>
<keyword evidence="9" id="KW-1185">Reference proteome</keyword>
<dbReference type="Pfam" id="PF05577">
    <property type="entry name" value="Peptidase_S28"/>
    <property type="match status" value="1"/>
</dbReference>
<keyword evidence="3 7" id="KW-0732">Signal</keyword>
<dbReference type="SUPFAM" id="SSF53474">
    <property type="entry name" value="alpha/beta-Hydrolases"/>
    <property type="match status" value="1"/>
</dbReference>